<evidence type="ECO:0000313" key="9">
    <source>
        <dbReference type="Proteomes" id="UP000601789"/>
    </source>
</evidence>
<feature type="transmembrane region" description="Helical" evidence="6">
    <location>
        <begin position="370"/>
        <end position="389"/>
    </location>
</feature>
<feature type="transmembrane region" description="Helical" evidence="6">
    <location>
        <begin position="154"/>
        <end position="178"/>
    </location>
</feature>
<feature type="transmembrane region" description="Helical" evidence="6">
    <location>
        <begin position="239"/>
        <end position="260"/>
    </location>
</feature>
<organism evidence="8 9">
    <name type="scientific">Aquamicrobium zhengzhouense</name>
    <dbReference type="NCBI Taxonomy" id="2781738"/>
    <lineage>
        <taxon>Bacteria</taxon>
        <taxon>Pseudomonadati</taxon>
        <taxon>Pseudomonadota</taxon>
        <taxon>Alphaproteobacteria</taxon>
        <taxon>Hyphomicrobiales</taxon>
        <taxon>Phyllobacteriaceae</taxon>
        <taxon>Aquamicrobium</taxon>
    </lineage>
</organism>
<feature type="transmembrane region" description="Helical" evidence="6">
    <location>
        <begin position="73"/>
        <end position="92"/>
    </location>
</feature>
<comment type="caution">
    <text evidence="8">The sequence shown here is derived from an EMBL/GenBank/DDBJ whole genome shotgun (WGS) entry which is preliminary data.</text>
</comment>
<evidence type="ECO:0000256" key="1">
    <source>
        <dbReference type="ARBA" id="ARBA00004651"/>
    </source>
</evidence>
<keyword evidence="4 6" id="KW-1133">Transmembrane helix</keyword>
<keyword evidence="5 6" id="KW-0472">Membrane</keyword>
<dbReference type="InterPro" id="IPR036259">
    <property type="entry name" value="MFS_trans_sf"/>
</dbReference>
<evidence type="ECO:0000256" key="5">
    <source>
        <dbReference type="ARBA" id="ARBA00023136"/>
    </source>
</evidence>
<keyword evidence="9" id="KW-1185">Reference proteome</keyword>
<comment type="subcellular location">
    <subcellularLocation>
        <location evidence="1">Cell membrane</location>
        <topology evidence="1">Multi-pass membrane protein</topology>
    </subcellularLocation>
</comment>
<dbReference type="Gene3D" id="1.20.1250.20">
    <property type="entry name" value="MFS general substrate transporter like domains"/>
    <property type="match status" value="2"/>
</dbReference>
<dbReference type="PANTHER" id="PTHR43124:SF3">
    <property type="entry name" value="CHLORAMPHENICOL EFFLUX PUMP RV0191"/>
    <property type="match status" value="1"/>
</dbReference>
<dbReference type="PROSITE" id="PS50850">
    <property type="entry name" value="MFS"/>
    <property type="match status" value="1"/>
</dbReference>
<dbReference type="CDD" id="cd06174">
    <property type="entry name" value="MFS"/>
    <property type="match status" value="1"/>
</dbReference>
<evidence type="ECO:0000256" key="6">
    <source>
        <dbReference type="SAM" id="Phobius"/>
    </source>
</evidence>
<sequence length="400" mass="41588">MAGLAALAIGYVLSQFYRSFLAVLTPSLSAEIGATNADLALASGAWFLAFALSQFVVGVCLDRYGPKRTAASFIGLAGGGGALLFSCATSPWMVTLAMVMIGMGCSPVLMASVYIFARSFSPKHMAVLISSFVGFGSLGNVVGASPLAAAADAWGWRSVMFGLGLLTIAVAVAIMALVRDPGREGTASSDNGFAGYIDLLKIRALWPIFPLMGLNYVAAAGIRGLWAGPFLSEVHGADTILIGQVTLYMALAMVIGSFVYGPLDTLFGTRKWVAFVGNGIGLVALILMALQPMGNLSTLTMLLVVIGITGSGFGLLMAHGRAFIPAHLTGRGVTLLNFFAIGVVGMVQFASGAVYTAAADANDPSAAYAVLFWFYAVLLGLALFIFLFARDARPEKKASA</sequence>
<feature type="transmembrane region" description="Helical" evidence="6">
    <location>
        <begin position="272"/>
        <end position="290"/>
    </location>
</feature>
<gene>
    <name evidence="8" type="ORF">IOD40_08300</name>
</gene>
<evidence type="ECO:0000259" key="7">
    <source>
        <dbReference type="PROSITE" id="PS50850"/>
    </source>
</evidence>
<protein>
    <submittedName>
        <fullName evidence="8">MFS transporter</fullName>
    </submittedName>
</protein>
<evidence type="ECO:0000256" key="3">
    <source>
        <dbReference type="ARBA" id="ARBA00022692"/>
    </source>
</evidence>
<dbReference type="InterPro" id="IPR011701">
    <property type="entry name" value="MFS"/>
</dbReference>
<feature type="transmembrane region" description="Helical" evidence="6">
    <location>
        <begin position="296"/>
        <end position="318"/>
    </location>
</feature>
<dbReference type="Pfam" id="PF07690">
    <property type="entry name" value="MFS_1"/>
    <property type="match status" value="1"/>
</dbReference>
<name>A0ABS0SBL9_9HYPH</name>
<keyword evidence="3 6" id="KW-0812">Transmembrane</keyword>
<proteinExistence type="predicted"/>
<dbReference type="EMBL" id="JADGMQ010000004">
    <property type="protein sequence ID" value="MBI1620662.1"/>
    <property type="molecule type" value="Genomic_DNA"/>
</dbReference>
<dbReference type="InterPro" id="IPR020846">
    <property type="entry name" value="MFS_dom"/>
</dbReference>
<accession>A0ABS0SBL9</accession>
<dbReference type="PANTHER" id="PTHR43124">
    <property type="entry name" value="PURINE EFFLUX PUMP PBUE"/>
    <property type="match status" value="1"/>
</dbReference>
<evidence type="ECO:0000256" key="2">
    <source>
        <dbReference type="ARBA" id="ARBA00022475"/>
    </source>
</evidence>
<feature type="transmembrane region" description="Helical" evidence="6">
    <location>
        <begin position="126"/>
        <end position="148"/>
    </location>
</feature>
<evidence type="ECO:0000313" key="8">
    <source>
        <dbReference type="EMBL" id="MBI1620662.1"/>
    </source>
</evidence>
<dbReference type="InterPro" id="IPR050189">
    <property type="entry name" value="MFS_Efflux_Transporters"/>
</dbReference>
<reference evidence="8 9" key="1">
    <citation type="submission" date="2020-10" db="EMBL/GenBank/DDBJ databases">
        <title>Aquamicrobium zhengzhouensis sp. nov., a exopolysaccharide producing bacterium isolated from farmland soil.</title>
        <authorList>
            <person name="Wang X."/>
        </authorList>
    </citation>
    <scope>NUCLEOTIDE SEQUENCE [LARGE SCALE GENOMIC DNA]</scope>
    <source>
        <strain evidence="9">cd-1</strain>
    </source>
</reference>
<feature type="transmembrane region" description="Helical" evidence="6">
    <location>
        <begin position="98"/>
        <end position="117"/>
    </location>
</feature>
<evidence type="ECO:0000256" key="4">
    <source>
        <dbReference type="ARBA" id="ARBA00022989"/>
    </source>
</evidence>
<feature type="domain" description="Major facilitator superfamily (MFS) profile" evidence="7">
    <location>
        <begin position="3"/>
        <end position="394"/>
    </location>
</feature>
<dbReference type="Proteomes" id="UP000601789">
    <property type="component" value="Unassembled WGS sequence"/>
</dbReference>
<dbReference type="SUPFAM" id="SSF103473">
    <property type="entry name" value="MFS general substrate transporter"/>
    <property type="match status" value="1"/>
</dbReference>
<feature type="transmembrane region" description="Helical" evidence="6">
    <location>
        <begin position="204"/>
        <end position="227"/>
    </location>
</feature>
<dbReference type="RefSeq" id="WP_198476074.1">
    <property type="nucleotide sequence ID" value="NZ_JADGMQ010000004.1"/>
</dbReference>
<feature type="transmembrane region" description="Helical" evidence="6">
    <location>
        <begin position="39"/>
        <end position="61"/>
    </location>
</feature>
<keyword evidence="2" id="KW-1003">Cell membrane</keyword>
<feature type="transmembrane region" description="Helical" evidence="6">
    <location>
        <begin position="338"/>
        <end position="358"/>
    </location>
</feature>